<reference evidence="2 3" key="1">
    <citation type="journal article" date="2019" name="Int. J. Syst. Evol. Microbiol.">
        <title>The Global Catalogue of Microorganisms (GCM) 10K type strain sequencing project: providing services to taxonomists for standard genome sequencing and annotation.</title>
        <authorList>
            <consortium name="The Broad Institute Genomics Platform"/>
            <consortium name="The Broad Institute Genome Sequencing Center for Infectious Disease"/>
            <person name="Wu L."/>
            <person name="Ma J."/>
        </authorList>
    </citation>
    <scope>NUCLEOTIDE SEQUENCE [LARGE SCALE GENOMIC DNA]</scope>
    <source>
        <strain evidence="2 3">JCM 6486</strain>
    </source>
</reference>
<evidence type="ECO:0000256" key="1">
    <source>
        <dbReference type="SAM" id="Phobius"/>
    </source>
</evidence>
<keyword evidence="1" id="KW-1133">Transmembrane helix</keyword>
<sequence>MTYLSTIAKPIPRDPPVTMATLFFSFIKLIPFKFSLYVNYKTITMDLQTREDKTKLKNLI</sequence>
<evidence type="ECO:0000313" key="3">
    <source>
        <dbReference type="Proteomes" id="UP001400965"/>
    </source>
</evidence>
<feature type="transmembrane region" description="Helical" evidence="1">
    <location>
        <begin position="20"/>
        <end position="40"/>
    </location>
</feature>
<keyword evidence="3" id="KW-1185">Reference proteome</keyword>
<comment type="caution">
    <text evidence="2">The sequence shown here is derived from an EMBL/GenBank/DDBJ whole genome shotgun (WGS) entry which is preliminary data.</text>
</comment>
<dbReference type="Proteomes" id="UP001400965">
    <property type="component" value="Unassembled WGS sequence"/>
</dbReference>
<dbReference type="EMBL" id="BAAACP010000007">
    <property type="protein sequence ID" value="GAA0863784.1"/>
    <property type="molecule type" value="Genomic_DNA"/>
</dbReference>
<keyword evidence="1" id="KW-0812">Transmembrane</keyword>
<proteinExistence type="predicted"/>
<gene>
    <name evidence="2" type="ORF">GCM10008917_14710</name>
</gene>
<organism evidence="2 3">
    <name type="scientific">Paraclostridium tenue</name>
    <dbReference type="NCBI Taxonomy" id="1737"/>
    <lineage>
        <taxon>Bacteria</taxon>
        <taxon>Bacillati</taxon>
        <taxon>Bacillota</taxon>
        <taxon>Clostridia</taxon>
        <taxon>Peptostreptococcales</taxon>
        <taxon>Peptostreptococcaceae</taxon>
        <taxon>Paraclostridium</taxon>
    </lineage>
</organism>
<keyword evidence="1" id="KW-0472">Membrane</keyword>
<evidence type="ECO:0000313" key="2">
    <source>
        <dbReference type="EMBL" id="GAA0863784.1"/>
    </source>
</evidence>
<accession>A0ABN1M3E9</accession>
<protein>
    <submittedName>
        <fullName evidence="2">Uncharacterized protein</fullName>
    </submittedName>
</protein>
<name>A0ABN1M3E9_9FIRM</name>